<dbReference type="InterPro" id="IPR023298">
    <property type="entry name" value="ATPase_P-typ_TM_dom_sf"/>
</dbReference>
<evidence type="ECO:0000259" key="12">
    <source>
        <dbReference type="SMART" id="SM00831"/>
    </source>
</evidence>
<evidence type="ECO:0000256" key="5">
    <source>
        <dbReference type="ARBA" id="ARBA00022840"/>
    </source>
</evidence>
<feature type="domain" description="Cation-transporting P-type ATPase N-terminal" evidence="12">
    <location>
        <begin position="19"/>
        <end position="93"/>
    </location>
</feature>
<dbReference type="InterPro" id="IPR023214">
    <property type="entry name" value="HAD_sf"/>
</dbReference>
<dbReference type="NCBIfam" id="TIGR01494">
    <property type="entry name" value="ATPase_P-type"/>
    <property type="match status" value="2"/>
</dbReference>
<dbReference type="SUPFAM" id="SSF81660">
    <property type="entry name" value="Metal cation-transporting ATPase, ATP-binding domain N"/>
    <property type="match status" value="1"/>
</dbReference>
<dbReference type="Pfam" id="PF00690">
    <property type="entry name" value="Cation_ATPase_N"/>
    <property type="match status" value="1"/>
</dbReference>
<protein>
    <submittedName>
        <fullName evidence="13">Cation-translocating P-type ATPase</fullName>
    </submittedName>
</protein>
<dbReference type="Pfam" id="PF00122">
    <property type="entry name" value="E1-E2_ATPase"/>
    <property type="match status" value="1"/>
</dbReference>
<evidence type="ECO:0000256" key="6">
    <source>
        <dbReference type="ARBA" id="ARBA00022967"/>
    </source>
</evidence>
<dbReference type="InterPro" id="IPR044492">
    <property type="entry name" value="P_typ_ATPase_HD_dom"/>
</dbReference>
<dbReference type="EMBL" id="VICB01000014">
    <property type="protein sequence ID" value="TQD42525.1"/>
    <property type="molecule type" value="Genomic_DNA"/>
</dbReference>
<evidence type="ECO:0000256" key="7">
    <source>
        <dbReference type="ARBA" id="ARBA00022989"/>
    </source>
</evidence>
<feature type="region of interest" description="Disordered" evidence="10">
    <location>
        <begin position="1"/>
        <end position="57"/>
    </location>
</feature>
<dbReference type="Gene3D" id="3.40.50.1000">
    <property type="entry name" value="HAD superfamily/HAD-like"/>
    <property type="match status" value="1"/>
</dbReference>
<evidence type="ECO:0000256" key="9">
    <source>
        <dbReference type="ARBA" id="ARBA00049360"/>
    </source>
</evidence>
<feature type="compositionally biased region" description="Polar residues" evidence="10">
    <location>
        <begin position="34"/>
        <end position="44"/>
    </location>
</feature>
<feature type="region of interest" description="Disordered" evidence="10">
    <location>
        <begin position="387"/>
        <end position="406"/>
    </location>
</feature>
<proteinExistence type="inferred from homology"/>
<evidence type="ECO:0000256" key="4">
    <source>
        <dbReference type="ARBA" id="ARBA00022741"/>
    </source>
</evidence>
<dbReference type="GO" id="GO:0030007">
    <property type="term" value="P:intracellular potassium ion homeostasis"/>
    <property type="evidence" value="ECO:0007669"/>
    <property type="project" value="TreeGrafter"/>
</dbReference>
<feature type="transmembrane region" description="Helical" evidence="11">
    <location>
        <begin position="898"/>
        <end position="919"/>
    </location>
</feature>
<keyword evidence="6" id="KW-1278">Translocase</keyword>
<evidence type="ECO:0000256" key="8">
    <source>
        <dbReference type="ARBA" id="ARBA00023136"/>
    </source>
</evidence>
<feature type="transmembrane region" description="Helical" evidence="11">
    <location>
        <begin position="931"/>
        <end position="949"/>
    </location>
</feature>
<dbReference type="InterPro" id="IPR018303">
    <property type="entry name" value="ATPase_P-typ_P_site"/>
</dbReference>
<dbReference type="FunFam" id="3.40.50.1000:FF:000001">
    <property type="entry name" value="Phospholipid-transporting ATPase IC"/>
    <property type="match status" value="1"/>
</dbReference>
<dbReference type="InterPro" id="IPR050510">
    <property type="entry name" value="Cation_transp_ATPase_P-type"/>
</dbReference>
<comment type="subcellular location">
    <subcellularLocation>
        <location evidence="1">Cell membrane</location>
        <topology evidence="1">Multi-pass membrane protein</topology>
    </subcellularLocation>
</comment>
<keyword evidence="5" id="KW-0067">ATP-binding</keyword>
<dbReference type="AlphaFoldDB" id="A0A508A6B0"/>
<feature type="transmembrane region" description="Helical" evidence="11">
    <location>
        <begin position="267"/>
        <end position="287"/>
    </location>
</feature>
<dbReference type="InterPro" id="IPR036412">
    <property type="entry name" value="HAD-like_sf"/>
</dbReference>
<sequence length="959" mass="99923">MDTPAESAGATPPAATPKSSYSRPADAVAADLGTDTSRGLSPQTAADHLATDGPNELPSKPPAPAWLRFLSQFNDPLVYLLLAAIVVSTIAWVLEGAEGVPVDSIVIVAVVTLNAVLGFVQENKAADAVAALSAMTEATSTVLRDGSRLVVPSSELVVGDVLVLGEGDQVGADARLISAAALRVVESSLTGEADAVVKTPEAVGADTDLADRTCMVYRGTSVAQGTGRAVVVATGADTEMGAIAQMLDSVEEEDTPLQKEIHSISKMLGIVVVIIAVVVVGTLLLLAEDRAPDTIVHALLLGVSLAVAAVPEGLPAILSVVLALGVQRMAIHKAVVKKLTSVETLGSASVICSDKTGTLTRSEMTIQEVVTASGTCVVTGIGYAPDGEVAPDADRDGRPDADPLEGPLRDEVTVVLSGGTLASDAELNVTEDVWSVVGDPTEGAFLVAEKKLGTDGQREGRFERVGEVPFTSERKMMSVLLTDTEHGTIIMSKGAPDVLMEHCTQMRLGDAATELTEEARAQFVEHIADMSGRALRTLGVGYRILTDEEAARVREAAAGDGEADLSDLERNLVLAGVVGIIDPPRPEAAVAVAEAHRAGVRVLMITGDHPATAGRIAADLGIVERGAPVLTGRELEGMDDDALSEAVAATSVYARVAPEHKMRIVHALKSQGHTVSMTGDGVNDAPALRAADIGVAMGITGTQVTKEAATMVLADDNFATIVDAVREGRRIFDNIKKFLRFLLSSNMGEVLTVFGGVVLSGVIGLSGHSDSGVVLPLLATQILWINLVTDSGPALAMGVDPSVEDVMARPPRKPTDRVVDGAMWSGVLLVGTVMAASTLATLDIFLPGGLIVTSLSTDGLDTARTAAFSTLVLAQLFNTVNSRSETVSAFSHLFVNKWLWGAIGLTLVLQVAVVEVPFLQAAFSTTSLDPVHWAIVIVMASLVLWVDELRKLISRLMAR</sequence>
<dbReference type="InterPro" id="IPR059000">
    <property type="entry name" value="ATPase_P-type_domA"/>
</dbReference>
<dbReference type="InterPro" id="IPR004014">
    <property type="entry name" value="ATPase_P-typ_cation-transptr_N"/>
</dbReference>
<feature type="transmembrane region" description="Helical" evidence="11">
    <location>
        <begin position="77"/>
        <end position="94"/>
    </location>
</feature>
<dbReference type="Gene3D" id="2.70.150.10">
    <property type="entry name" value="Calcium-transporting ATPase, cytoplasmic transduction domain A"/>
    <property type="match status" value="1"/>
</dbReference>
<dbReference type="Proteomes" id="UP000319010">
    <property type="component" value="Unassembled WGS sequence"/>
</dbReference>
<evidence type="ECO:0000313" key="14">
    <source>
        <dbReference type="Proteomes" id="UP000319010"/>
    </source>
</evidence>
<dbReference type="Gene3D" id="3.40.1110.10">
    <property type="entry name" value="Calcium-transporting ATPase, cytoplasmic domain N"/>
    <property type="match status" value="1"/>
</dbReference>
<dbReference type="PRINTS" id="PR00119">
    <property type="entry name" value="CATATPASE"/>
</dbReference>
<reference evidence="13 14" key="1">
    <citation type="submission" date="2019-06" db="EMBL/GenBank/DDBJ databases">
        <title>Draft genome sequence of Actinomyces johnsonii CCUG 34287T.</title>
        <authorList>
            <person name="Salva-Serra F."/>
            <person name="Cardew S."/>
            <person name="Moore E."/>
        </authorList>
    </citation>
    <scope>NUCLEOTIDE SEQUENCE [LARGE SCALE GENOMIC DNA]</scope>
    <source>
        <strain evidence="13 14">CCUG 34287</strain>
    </source>
</reference>
<comment type="catalytic activity">
    <reaction evidence="9">
        <text>ATP + H2O = ADP + phosphate + H(+)</text>
        <dbReference type="Rhea" id="RHEA:13065"/>
        <dbReference type="ChEBI" id="CHEBI:15377"/>
        <dbReference type="ChEBI" id="CHEBI:15378"/>
        <dbReference type="ChEBI" id="CHEBI:30616"/>
        <dbReference type="ChEBI" id="CHEBI:43474"/>
        <dbReference type="ChEBI" id="CHEBI:456216"/>
    </reaction>
</comment>
<evidence type="ECO:0000256" key="10">
    <source>
        <dbReference type="SAM" id="MobiDB-lite"/>
    </source>
</evidence>
<dbReference type="InterPro" id="IPR001757">
    <property type="entry name" value="P_typ_ATPase"/>
</dbReference>
<dbReference type="Pfam" id="PF00689">
    <property type="entry name" value="Cation_ATPase_C"/>
    <property type="match status" value="1"/>
</dbReference>
<feature type="transmembrane region" description="Helical" evidence="11">
    <location>
        <begin position="738"/>
        <end position="763"/>
    </location>
</feature>
<dbReference type="SMART" id="SM00831">
    <property type="entry name" value="Cation_ATPase_N"/>
    <property type="match status" value="1"/>
</dbReference>
<dbReference type="Gene3D" id="1.20.1110.10">
    <property type="entry name" value="Calcium-transporting ATPase, transmembrane domain"/>
    <property type="match status" value="1"/>
</dbReference>
<dbReference type="PRINTS" id="PR00121">
    <property type="entry name" value="NAKATPASE"/>
</dbReference>
<dbReference type="Pfam" id="PF13246">
    <property type="entry name" value="Cation_ATPase"/>
    <property type="match status" value="1"/>
</dbReference>
<dbReference type="InterPro" id="IPR023299">
    <property type="entry name" value="ATPase_P-typ_cyto_dom_N"/>
</dbReference>
<accession>A0A508A6B0</accession>
<dbReference type="GO" id="GO:0016887">
    <property type="term" value="F:ATP hydrolysis activity"/>
    <property type="evidence" value="ECO:0007669"/>
    <property type="project" value="InterPro"/>
</dbReference>
<dbReference type="GO" id="GO:0005524">
    <property type="term" value="F:ATP binding"/>
    <property type="evidence" value="ECO:0007669"/>
    <property type="project" value="UniProtKB-KW"/>
</dbReference>
<evidence type="ECO:0000313" key="13">
    <source>
        <dbReference type="EMBL" id="TQD42525.1"/>
    </source>
</evidence>
<dbReference type="SFLD" id="SFLDF00027">
    <property type="entry name" value="p-type_atpase"/>
    <property type="match status" value="1"/>
</dbReference>
<dbReference type="SUPFAM" id="SSF81665">
    <property type="entry name" value="Calcium ATPase, transmembrane domain M"/>
    <property type="match status" value="1"/>
</dbReference>
<dbReference type="InterPro" id="IPR006068">
    <property type="entry name" value="ATPase_P-typ_cation-transptr_C"/>
</dbReference>
<evidence type="ECO:0000256" key="2">
    <source>
        <dbReference type="ARBA" id="ARBA00005675"/>
    </source>
</evidence>
<keyword evidence="4" id="KW-0547">Nucleotide-binding</keyword>
<dbReference type="SFLD" id="SFLDS00003">
    <property type="entry name" value="Haloacid_Dehalogenase"/>
    <property type="match status" value="1"/>
</dbReference>
<dbReference type="GO" id="GO:1902600">
    <property type="term" value="P:proton transmembrane transport"/>
    <property type="evidence" value="ECO:0007669"/>
    <property type="project" value="TreeGrafter"/>
</dbReference>
<dbReference type="SFLD" id="SFLDG00002">
    <property type="entry name" value="C1.7:_P-type_atpase_like"/>
    <property type="match status" value="1"/>
</dbReference>
<comment type="caution">
    <text evidence="13">The sequence shown here is derived from an EMBL/GenBank/DDBJ whole genome shotgun (WGS) entry which is preliminary data.</text>
</comment>
<organism evidence="13 14">
    <name type="scientific">Actinomyces johnsonii</name>
    <dbReference type="NCBI Taxonomy" id="544581"/>
    <lineage>
        <taxon>Bacteria</taxon>
        <taxon>Bacillati</taxon>
        <taxon>Actinomycetota</taxon>
        <taxon>Actinomycetes</taxon>
        <taxon>Actinomycetales</taxon>
        <taxon>Actinomycetaceae</taxon>
        <taxon>Actinomyces</taxon>
    </lineage>
</organism>
<keyword evidence="3 11" id="KW-0812">Transmembrane</keyword>
<dbReference type="GO" id="GO:0005886">
    <property type="term" value="C:plasma membrane"/>
    <property type="evidence" value="ECO:0007669"/>
    <property type="project" value="UniProtKB-SubCell"/>
</dbReference>
<dbReference type="PANTHER" id="PTHR43294">
    <property type="entry name" value="SODIUM/POTASSIUM-TRANSPORTING ATPASE SUBUNIT ALPHA"/>
    <property type="match status" value="1"/>
</dbReference>
<dbReference type="SUPFAM" id="SSF56784">
    <property type="entry name" value="HAD-like"/>
    <property type="match status" value="1"/>
</dbReference>
<name>A0A508A6B0_9ACTO</name>
<feature type="compositionally biased region" description="Basic and acidic residues" evidence="10">
    <location>
        <begin position="392"/>
        <end position="406"/>
    </location>
</feature>
<keyword evidence="7 11" id="KW-1133">Transmembrane helix</keyword>
<keyword evidence="8 11" id="KW-0472">Membrane</keyword>
<feature type="transmembrane region" description="Helical" evidence="11">
    <location>
        <begin position="822"/>
        <end position="846"/>
    </location>
</feature>
<evidence type="ECO:0000256" key="1">
    <source>
        <dbReference type="ARBA" id="ARBA00004651"/>
    </source>
</evidence>
<dbReference type="PROSITE" id="PS00154">
    <property type="entry name" value="ATPASE_E1_E2"/>
    <property type="match status" value="1"/>
</dbReference>
<evidence type="ECO:0000256" key="3">
    <source>
        <dbReference type="ARBA" id="ARBA00022692"/>
    </source>
</evidence>
<dbReference type="GO" id="GO:1990573">
    <property type="term" value="P:potassium ion import across plasma membrane"/>
    <property type="evidence" value="ECO:0007669"/>
    <property type="project" value="TreeGrafter"/>
</dbReference>
<comment type="similarity">
    <text evidence="2">Belongs to the cation transport ATPase (P-type) (TC 3.A.3) family. Type IIA subfamily.</text>
</comment>
<dbReference type="PANTHER" id="PTHR43294:SF20">
    <property type="entry name" value="P-TYPE ATPASE"/>
    <property type="match status" value="1"/>
</dbReference>
<dbReference type="GO" id="GO:0036376">
    <property type="term" value="P:sodium ion export across plasma membrane"/>
    <property type="evidence" value="ECO:0007669"/>
    <property type="project" value="TreeGrafter"/>
</dbReference>
<dbReference type="GO" id="GO:0006883">
    <property type="term" value="P:intracellular sodium ion homeostasis"/>
    <property type="evidence" value="ECO:0007669"/>
    <property type="project" value="TreeGrafter"/>
</dbReference>
<dbReference type="GO" id="GO:0005391">
    <property type="term" value="F:P-type sodium:potassium-exchanging transporter activity"/>
    <property type="evidence" value="ECO:0007669"/>
    <property type="project" value="TreeGrafter"/>
</dbReference>
<feature type="transmembrane region" description="Helical" evidence="11">
    <location>
        <begin position="100"/>
        <end position="120"/>
    </location>
</feature>
<dbReference type="SUPFAM" id="SSF81653">
    <property type="entry name" value="Calcium ATPase, transduction domain A"/>
    <property type="match status" value="1"/>
</dbReference>
<dbReference type="InterPro" id="IPR008250">
    <property type="entry name" value="ATPase_P-typ_transduc_dom_A_sf"/>
</dbReference>
<gene>
    <name evidence="13" type="ORF">FK256_09920</name>
</gene>
<feature type="transmembrane region" description="Helical" evidence="11">
    <location>
        <begin position="299"/>
        <end position="324"/>
    </location>
</feature>
<evidence type="ECO:0000256" key="11">
    <source>
        <dbReference type="SAM" id="Phobius"/>
    </source>
</evidence>